<keyword evidence="1" id="KW-0479">Metal-binding</keyword>
<accession>A0A9N9DW85</accession>
<dbReference type="SMART" id="SM00343">
    <property type="entry name" value="ZnF_C2HC"/>
    <property type="match status" value="1"/>
</dbReference>
<evidence type="ECO:0000259" key="3">
    <source>
        <dbReference type="PROSITE" id="PS50158"/>
    </source>
</evidence>
<keyword evidence="5" id="KW-1185">Reference proteome</keyword>
<dbReference type="GO" id="GO:0003676">
    <property type="term" value="F:nucleic acid binding"/>
    <property type="evidence" value="ECO:0007669"/>
    <property type="project" value="InterPro"/>
</dbReference>
<organism evidence="4 5">
    <name type="scientific">Ambispora gerdemannii</name>
    <dbReference type="NCBI Taxonomy" id="144530"/>
    <lineage>
        <taxon>Eukaryota</taxon>
        <taxon>Fungi</taxon>
        <taxon>Fungi incertae sedis</taxon>
        <taxon>Mucoromycota</taxon>
        <taxon>Glomeromycotina</taxon>
        <taxon>Glomeromycetes</taxon>
        <taxon>Archaeosporales</taxon>
        <taxon>Ambisporaceae</taxon>
        <taxon>Ambispora</taxon>
    </lineage>
</organism>
<feature type="compositionally biased region" description="Acidic residues" evidence="2">
    <location>
        <begin position="439"/>
        <end position="456"/>
    </location>
</feature>
<dbReference type="AlphaFoldDB" id="A0A9N9DW85"/>
<evidence type="ECO:0000256" key="2">
    <source>
        <dbReference type="SAM" id="MobiDB-lite"/>
    </source>
</evidence>
<feature type="compositionally biased region" description="Polar residues" evidence="2">
    <location>
        <begin position="131"/>
        <end position="142"/>
    </location>
</feature>
<dbReference type="InterPro" id="IPR001878">
    <property type="entry name" value="Znf_CCHC"/>
</dbReference>
<feature type="compositionally biased region" description="Acidic residues" evidence="2">
    <location>
        <begin position="118"/>
        <end position="130"/>
    </location>
</feature>
<feature type="compositionally biased region" description="Low complexity" evidence="2">
    <location>
        <begin position="200"/>
        <end position="214"/>
    </location>
</feature>
<dbReference type="GO" id="GO:0008270">
    <property type="term" value="F:zinc ion binding"/>
    <property type="evidence" value="ECO:0007669"/>
    <property type="project" value="UniProtKB-KW"/>
</dbReference>
<feature type="non-terminal residue" evidence="4">
    <location>
        <position position="518"/>
    </location>
</feature>
<proteinExistence type="predicted"/>
<evidence type="ECO:0000313" key="4">
    <source>
        <dbReference type="EMBL" id="CAG8651461.1"/>
    </source>
</evidence>
<feature type="region of interest" description="Disordered" evidence="2">
    <location>
        <begin position="433"/>
        <end position="518"/>
    </location>
</feature>
<feature type="region of interest" description="Disordered" evidence="2">
    <location>
        <begin position="193"/>
        <end position="287"/>
    </location>
</feature>
<feature type="domain" description="CCHC-type" evidence="3">
    <location>
        <begin position="319"/>
        <end position="333"/>
    </location>
</feature>
<feature type="compositionally biased region" description="Polar residues" evidence="2">
    <location>
        <begin position="398"/>
        <end position="408"/>
    </location>
</feature>
<dbReference type="InterPro" id="IPR036875">
    <property type="entry name" value="Znf_CCHC_sf"/>
</dbReference>
<feature type="compositionally biased region" description="Low complexity" evidence="2">
    <location>
        <begin position="409"/>
        <end position="421"/>
    </location>
</feature>
<feature type="compositionally biased region" description="Polar residues" evidence="2">
    <location>
        <begin position="375"/>
        <end position="389"/>
    </location>
</feature>
<feature type="non-terminal residue" evidence="4">
    <location>
        <position position="1"/>
    </location>
</feature>
<keyword evidence="1" id="KW-0863">Zinc-finger</keyword>
<dbReference type="EMBL" id="CAJVPL010004800">
    <property type="protein sequence ID" value="CAG8651461.1"/>
    <property type="molecule type" value="Genomic_DNA"/>
</dbReference>
<evidence type="ECO:0000313" key="5">
    <source>
        <dbReference type="Proteomes" id="UP000789831"/>
    </source>
</evidence>
<name>A0A9N9DW85_9GLOM</name>
<gene>
    <name evidence="4" type="ORF">AGERDE_LOCUS11421</name>
</gene>
<keyword evidence="1" id="KW-0862">Zinc</keyword>
<dbReference type="PROSITE" id="PS50158">
    <property type="entry name" value="ZF_CCHC"/>
    <property type="match status" value="1"/>
</dbReference>
<feature type="compositionally biased region" description="Gly residues" evidence="2">
    <location>
        <begin position="275"/>
        <end position="287"/>
    </location>
</feature>
<sequence length="518" mass="60625">DYHQIEGTDLLKSSFNKYFDDRITLHILGAEYYKESQIDLIYSLKQQTSVPLREKYYRYYNNRLDELIYRFCRKELPNQRLFRPESDSEEENQDSILNITGYEEEIETEQIQYEQILPDDSDPEDDENSEVTEGTNNQPNYSSEEEHQEFLDFESPPENLNLNIPDPLETMATTIIEQNLYGKEYDTLQVENEWENEAGPSQTTKPPTKSSTTKRYNFGGKTNNEDQEKTASPKSTNLLDGLKALARKANKDEGKEDPDDDSDKNKPTKLPFPGFGKGKGKTTGGVGSSSIAYIQKEHRIPSRVEPKQESRRTNDDIQCHYCGKKGHMMRICRTRLFDQQKQRSNPNPQYTRLMNRYPQNQSMYLNPRMPLRQGFPSQNYSRNNSTYTPRQDRERFQGNRSFGSQTYTNQPQNQRMNRNNITRNTQRTYLANNQLIEQNESEEEIDSEEEDSEDEPIMVSVTTSVKDPYKPEISYLPESPSHYTIPQLRNKNNTRETSTSTRGYQRKTNDRQKPKRHP</sequence>
<evidence type="ECO:0000256" key="1">
    <source>
        <dbReference type="PROSITE-ProRule" id="PRU00047"/>
    </source>
</evidence>
<reference evidence="4" key="1">
    <citation type="submission" date="2021-06" db="EMBL/GenBank/DDBJ databases">
        <authorList>
            <person name="Kallberg Y."/>
            <person name="Tangrot J."/>
            <person name="Rosling A."/>
        </authorList>
    </citation>
    <scope>NUCLEOTIDE SEQUENCE</scope>
    <source>
        <strain evidence="4">MT106</strain>
    </source>
</reference>
<comment type="caution">
    <text evidence="4">The sequence shown here is derived from an EMBL/GenBank/DDBJ whole genome shotgun (WGS) entry which is preliminary data.</text>
</comment>
<dbReference type="SUPFAM" id="SSF57756">
    <property type="entry name" value="Retrovirus zinc finger-like domains"/>
    <property type="match status" value="1"/>
</dbReference>
<dbReference type="Proteomes" id="UP000789831">
    <property type="component" value="Unassembled WGS sequence"/>
</dbReference>
<dbReference type="OrthoDB" id="116216at2759"/>
<protein>
    <submittedName>
        <fullName evidence="4">8628_t:CDS:1</fullName>
    </submittedName>
</protein>
<dbReference type="Gene3D" id="4.10.60.10">
    <property type="entry name" value="Zinc finger, CCHC-type"/>
    <property type="match status" value="1"/>
</dbReference>
<feature type="region of interest" description="Disordered" evidence="2">
    <location>
        <begin position="366"/>
        <end position="421"/>
    </location>
</feature>
<feature type="region of interest" description="Disordered" evidence="2">
    <location>
        <begin position="118"/>
        <end position="165"/>
    </location>
</feature>
<feature type="compositionally biased region" description="Polar residues" evidence="2">
    <location>
        <begin position="481"/>
        <end position="503"/>
    </location>
</feature>